<dbReference type="PANTHER" id="PTHR24225:SF5">
    <property type="entry name" value="G-PROTEIN COUPLED RECEPTOR 33-RELATED"/>
    <property type="match status" value="1"/>
</dbReference>
<keyword evidence="4 14" id="KW-1133">Transmembrane helix</keyword>
<evidence type="ECO:0000256" key="5">
    <source>
        <dbReference type="ARBA" id="ARBA00023040"/>
    </source>
</evidence>
<keyword evidence="10" id="KW-0807">Transducer</keyword>
<feature type="transmembrane region" description="Helical" evidence="14">
    <location>
        <begin position="277"/>
        <end position="294"/>
    </location>
</feature>
<keyword evidence="2" id="KW-1003">Cell membrane</keyword>
<dbReference type="GeneTree" id="ENSGT01140000282544"/>
<dbReference type="InterPro" id="IPR017452">
    <property type="entry name" value="GPCR_Rhodpsn_7TM"/>
</dbReference>
<comment type="function">
    <text evidence="12">Orphan receptor; could be a chemoattractant receptor.</text>
</comment>
<evidence type="ECO:0000256" key="9">
    <source>
        <dbReference type="ARBA" id="ARBA00023180"/>
    </source>
</evidence>
<evidence type="ECO:0000256" key="13">
    <source>
        <dbReference type="ARBA" id="ARBA00039587"/>
    </source>
</evidence>
<name>A0ABI8A6T4_FELCA</name>
<feature type="transmembrane region" description="Helical" evidence="14">
    <location>
        <begin position="96"/>
        <end position="119"/>
    </location>
</feature>
<organism evidence="16 17">
    <name type="scientific">Felis catus</name>
    <name type="common">Cat</name>
    <name type="synonym">Felis silvestris catus</name>
    <dbReference type="NCBI Taxonomy" id="9685"/>
    <lineage>
        <taxon>Eukaryota</taxon>
        <taxon>Metazoa</taxon>
        <taxon>Chordata</taxon>
        <taxon>Craniata</taxon>
        <taxon>Vertebrata</taxon>
        <taxon>Euteleostomi</taxon>
        <taxon>Mammalia</taxon>
        <taxon>Eutheria</taxon>
        <taxon>Laurasiatheria</taxon>
        <taxon>Carnivora</taxon>
        <taxon>Feliformia</taxon>
        <taxon>Felidae</taxon>
        <taxon>Felinae</taxon>
        <taxon>Felis</taxon>
    </lineage>
</organism>
<gene>
    <name evidence="16" type="primary">GPR33</name>
</gene>
<dbReference type="InterPro" id="IPR000276">
    <property type="entry name" value="GPCR_Rhodpsn"/>
</dbReference>
<evidence type="ECO:0000256" key="3">
    <source>
        <dbReference type="ARBA" id="ARBA00022692"/>
    </source>
</evidence>
<feature type="transmembrane region" description="Helical" evidence="14">
    <location>
        <begin position="61"/>
        <end position="84"/>
    </location>
</feature>
<feature type="transmembrane region" description="Helical" evidence="14">
    <location>
        <begin position="7"/>
        <end position="26"/>
    </location>
</feature>
<dbReference type="PRINTS" id="PR00237">
    <property type="entry name" value="GPCRRHODOPSN"/>
</dbReference>
<protein>
    <recommendedName>
        <fullName evidence="13">Probable G-protein coupled receptor 33</fullName>
    </recommendedName>
</protein>
<keyword evidence="9" id="KW-0325">Glycoprotein</keyword>
<feature type="domain" description="G-protein coupled receptors family 1 profile" evidence="15">
    <location>
        <begin position="77"/>
        <end position="330"/>
    </location>
</feature>
<evidence type="ECO:0000313" key="17">
    <source>
        <dbReference type="Proteomes" id="UP000823872"/>
    </source>
</evidence>
<comment type="similarity">
    <text evidence="11">Belongs to the chemokine-like receptor (CMKLR) family.</text>
</comment>
<accession>A0ABI8A6T4</accession>
<reference evidence="16 17" key="1">
    <citation type="submission" date="2021-02" db="EMBL/GenBank/DDBJ databases">
        <title>Safari Cat Assemblies.</title>
        <authorList>
            <person name="Bredemeyer K.R."/>
            <person name="Murphy W.J."/>
        </authorList>
    </citation>
    <scope>NUCLEOTIDE SEQUENCE [LARGE SCALE GENOMIC DNA]</scope>
</reference>
<evidence type="ECO:0000256" key="12">
    <source>
        <dbReference type="ARBA" id="ARBA00037161"/>
    </source>
</evidence>
<evidence type="ECO:0000256" key="8">
    <source>
        <dbReference type="ARBA" id="ARBA00023170"/>
    </source>
</evidence>
<dbReference type="Pfam" id="PF00001">
    <property type="entry name" value="7tm_1"/>
    <property type="match status" value="1"/>
</dbReference>
<dbReference type="Proteomes" id="UP000823872">
    <property type="component" value="Chromosome B3"/>
</dbReference>
<dbReference type="Gene3D" id="1.20.1070.10">
    <property type="entry name" value="Rhodopsin 7-helix transmembrane proteins"/>
    <property type="match status" value="1"/>
</dbReference>
<evidence type="ECO:0000256" key="10">
    <source>
        <dbReference type="ARBA" id="ARBA00023224"/>
    </source>
</evidence>
<feature type="transmembrane region" description="Helical" evidence="14">
    <location>
        <begin position="306"/>
        <end position="332"/>
    </location>
</feature>
<dbReference type="PANTHER" id="PTHR24225">
    <property type="entry name" value="CHEMOTACTIC RECEPTOR"/>
    <property type="match status" value="1"/>
</dbReference>
<comment type="subcellular location">
    <subcellularLocation>
        <location evidence="1">Cell membrane</location>
        <topology evidence="1">Multi-pass membrane protein</topology>
    </subcellularLocation>
</comment>
<keyword evidence="5" id="KW-0297">G-protein coupled receptor</keyword>
<dbReference type="PROSITE" id="PS50262">
    <property type="entry name" value="G_PROTEIN_RECEP_F1_2"/>
    <property type="match status" value="1"/>
</dbReference>
<dbReference type="InterPro" id="IPR000826">
    <property type="entry name" value="Formyl_rcpt-rel"/>
</dbReference>
<evidence type="ECO:0000256" key="4">
    <source>
        <dbReference type="ARBA" id="ARBA00022989"/>
    </source>
</evidence>
<feature type="transmembrane region" description="Helical" evidence="14">
    <location>
        <begin position="139"/>
        <end position="159"/>
    </location>
</feature>
<proteinExistence type="inferred from homology"/>
<keyword evidence="6 14" id="KW-0472">Membrane</keyword>
<evidence type="ECO:0000313" key="16">
    <source>
        <dbReference type="Ensembl" id="ENSFCTP00005054938.1"/>
    </source>
</evidence>
<keyword evidence="17" id="KW-1185">Reference proteome</keyword>
<evidence type="ECO:0000256" key="14">
    <source>
        <dbReference type="SAM" id="Phobius"/>
    </source>
</evidence>
<dbReference type="SUPFAM" id="SSF81321">
    <property type="entry name" value="Family A G protein-coupled receptor-like"/>
    <property type="match status" value="1"/>
</dbReference>
<feature type="transmembrane region" description="Helical" evidence="14">
    <location>
        <begin position="179"/>
        <end position="197"/>
    </location>
</feature>
<feature type="transmembrane region" description="Helical" evidence="14">
    <location>
        <begin position="231"/>
        <end position="256"/>
    </location>
</feature>
<evidence type="ECO:0000256" key="6">
    <source>
        <dbReference type="ARBA" id="ARBA00023136"/>
    </source>
</evidence>
<reference evidence="16" key="2">
    <citation type="submission" date="2025-08" db="UniProtKB">
        <authorList>
            <consortium name="Ensembl"/>
        </authorList>
    </citation>
    <scope>IDENTIFICATION</scope>
    <source>
        <strain evidence="16">breed Abyssinian</strain>
    </source>
</reference>
<dbReference type="Ensembl" id="ENSFCTT00005078656.1">
    <property type="protein sequence ID" value="ENSFCTP00005054938.1"/>
    <property type="gene ID" value="ENSFCTG00005027845.1"/>
</dbReference>
<sequence length="371" mass="43115">MHKLLFKFLYLTFFFFLLLFCDYFQFLSPQVIMDLINFTNLLNVSTLVRNSTHFPAPASNVIIALLLYLSVIIGTITNGLYLWVLFFKMKKTVNTLLFFHLIFSYFISILILPFIAASYLQDNHWSFGTAMCKVFNATLSTGMFASIFFLSAISVDRYLLTLHPVWSQLHRTPRWASRIILGIWISATALGMPYLVFRETHDDHKGRVTCQNNYAVSTNWESKKMQTFRKWIHVACFIGRFLLGFLLPFFTITLCYKRVANKMKERGLSRSNKPFKVMMTAIISFFVCWMPYHVHQGLILTKNQSVLLQLTLILTVITISFNAIFSPTLYLFTGEDFKNVFKKSILALFESTFSEDSLIERIQNLNSEAYI</sequence>
<evidence type="ECO:0000256" key="7">
    <source>
        <dbReference type="ARBA" id="ARBA00023157"/>
    </source>
</evidence>
<keyword evidence="7" id="KW-1015">Disulfide bond</keyword>
<dbReference type="PRINTS" id="PR00526">
    <property type="entry name" value="FMETLEUPHER"/>
</dbReference>
<evidence type="ECO:0000256" key="11">
    <source>
        <dbReference type="ARBA" id="ARBA00025736"/>
    </source>
</evidence>
<evidence type="ECO:0000256" key="1">
    <source>
        <dbReference type="ARBA" id="ARBA00004651"/>
    </source>
</evidence>
<evidence type="ECO:0000259" key="15">
    <source>
        <dbReference type="PROSITE" id="PS50262"/>
    </source>
</evidence>
<keyword evidence="8" id="KW-0675">Receptor</keyword>
<reference evidence="16" key="3">
    <citation type="submission" date="2025-09" db="UniProtKB">
        <authorList>
            <consortium name="Ensembl"/>
        </authorList>
    </citation>
    <scope>IDENTIFICATION</scope>
    <source>
        <strain evidence="16">breed Abyssinian</strain>
    </source>
</reference>
<evidence type="ECO:0000256" key="2">
    <source>
        <dbReference type="ARBA" id="ARBA00022475"/>
    </source>
</evidence>
<keyword evidence="3 14" id="KW-0812">Transmembrane</keyword>